<comment type="caution">
    <text evidence="2">The sequence shown here is derived from an EMBL/GenBank/DDBJ whole genome shotgun (WGS) entry which is preliminary data.</text>
</comment>
<name>A0A147ILQ4_9SPHN</name>
<evidence type="ECO:0008006" key="4">
    <source>
        <dbReference type="Google" id="ProtNLM"/>
    </source>
</evidence>
<dbReference type="Proteomes" id="UP000073923">
    <property type="component" value="Unassembled WGS sequence"/>
</dbReference>
<keyword evidence="1" id="KW-0812">Transmembrane</keyword>
<feature type="transmembrane region" description="Helical" evidence="1">
    <location>
        <begin position="34"/>
        <end position="57"/>
    </location>
</feature>
<sequence length="189" mass="19518">MDALMIVLVATLLSQAGGRLSGFAERLVERTDRALPVLAGVLLVQGVLAAVAIRIGMLLGPQVTPETRSLLLAVALVLVSIGMMGRLPRAGSPFGPVRLGVFGTALLGASTILLMESGLVLVAVAAARSPLPWAAWPGAMLGMLGALIPAILLGAREWRRLAWRPIRIAGGAIMILIAIVIALSAKGLI</sequence>
<evidence type="ECO:0000313" key="3">
    <source>
        <dbReference type="Proteomes" id="UP000073923"/>
    </source>
</evidence>
<keyword evidence="1" id="KW-1133">Transmembrane helix</keyword>
<feature type="transmembrane region" description="Helical" evidence="1">
    <location>
        <begin position="133"/>
        <end position="154"/>
    </location>
</feature>
<evidence type="ECO:0000313" key="2">
    <source>
        <dbReference type="EMBL" id="KTT96202.1"/>
    </source>
</evidence>
<evidence type="ECO:0000256" key="1">
    <source>
        <dbReference type="SAM" id="Phobius"/>
    </source>
</evidence>
<reference evidence="2 3" key="1">
    <citation type="journal article" date="2016" name="Front. Microbiol.">
        <title>Genomic Resource of Rice Seed Associated Bacteria.</title>
        <authorList>
            <person name="Midha S."/>
            <person name="Bansal K."/>
            <person name="Sharma S."/>
            <person name="Kumar N."/>
            <person name="Patil P.P."/>
            <person name="Chaudhry V."/>
            <person name="Patil P.B."/>
        </authorList>
    </citation>
    <scope>NUCLEOTIDE SEQUENCE [LARGE SCALE GENOMIC DNA]</scope>
    <source>
        <strain evidence="2 3">NS355</strain>
    </source>
</reference>
<dbReference type="AlphaFoldDB" id="A0A147ILQ4"/>
<feature type="transmembrane region" description="Helical" evidence="1">
    <location>
        <begin position="99"/>
        <end position="126"/>
    </location>
</feature>
<dbReference type="EMBL" id="LDTF01000094">
    <property type="protein sequence ID" value="KTT96202.1"/>
    <property type="molecule type" value="Genomic_DNA"/>
</dbReference>
<keyword evidence="1" id="KW-0472">Membrane</keyword>
<protein>
    <recommendedName>
        <fullName evidence="4">GDT1 family protein</fullName>
    </recommendedName>
</protein>
<gene>
    <name evidence="2" type="ORF">NS355_15120</name>
</gene>
<proteinExistence type="predicted"/>
<dbReference type="PATRIC" id="fig|172044.3.peg.3572"/>
<organism evidence="2 3">
    <name type="scientific">Sphingomonas yabuuchiae</name>
    <dbReference type="NCBI Taxonomy" id="172044"/>
    <lineage>
        <taxon>Bacteria</taxon>
        <taxon>Pseudomonadati</taxon>
        <taxon>Pseudomonadota</taxon>
        <taxon>Alphaproteobacteria</taxon>
        <taxon>Sphingomonadales</taxon>
        <taxon>Sphingomonadaceae</taxon>
        <taxon>Sphingomonas</taxon>
    </lineage>
</organism>
<accession>A0A147ILQ4</accession>
<feature type="transmembrane region" description="Helical" evidence="1">
    <location>
        <begin position="166"/>
        <end position="185"/>
    </location>
</feature>
<feature type="transmembrane region" description="Helical" evidence="1">
    <location>
        <begin position="69"/>
        <end position="87"/>
    </location>
</feature>